<dbReference type="RefSeq" id="WP_091146188.1">
    <property type="nucleotide sequence ID" value="NZ_FMVF01000019.1"/>
</dbReference>
<organism evidence="1 2">
    <name type="scientific">Flavobacterium caeni</name>
    <dbReference type="NCBI Taxonomy" id="490189"/>
    <lineage>
        <taxon>Bacteria</taxon>
        <taxon>Pseudomonadati</taxon>
        <taxon>Bacteroidota</taxon>
        <taxon>Flavobacteriia</taxon>
        <taxon>Flavobacteriales</taxon>
        <taxon>Flavobacteriaceae</taxon>
        <taxon>Flavobacterium</taxon>
    </lineage>
</organism>
<evidence type="ECO:0000313" key="2">
    <source>
        <dbReference type="Proteomes" id="UP000199354"/>
    </source>
</evidence>
<name>A0A1G5K2X9_9FLAO</name>
<accession>A0A1G5K2X9</accession>
<proteinExistence type="predicted"/>
<dbReference type="EMBL" id="FMVF01000019">
    <property type="protein sequence ID" value="SCY94450.1"/>
    <property type="molecule type" value="Genomic_DNA"/>
</dbReference>
<sequence>MEYENLSDIVAQLEKCEYKTVDGLHDLKDNSAFIALKKISEAPELNVPVINISRLYENLIIMPLDTSVSPEVAAQIQTALTNILKNPSNKFQ</sequence>
<keyword evidence="2" id="KW-1185">Reference proteome</keyword>
<dbReference type="Proteomes" id="UP000199354">
    <property type="component" value="Unassembled WGS sequence"/>
</dbReference>
<reference evidence="1 2" key="1">
    <citation type="submission" date="2016-10" db="EMBL/GenBank/DDBJ databases">
        <authorList>
            <person name="de Groot N.N."/>
        </authorList>
    </citation>
    <scope>NUCLEOTIDE SEQUENCE [LARGE SCALE GENOMIC DNA]</scope>
    <source>
        <strain evidence="1 2">CGMCC 1.7031</strain>
    </source>
</reference>
<gene>
    <name evidence="1" type="ORF">SAMN02927903_03028</name>
</gene>
<dbReference type="STRING" id="490189.SAMN02927903_03028"/>
<protein>
    <submittedName>
        <fullName evidence="1">Uncharacterized protein</fullName>
    </submittedName>
</protein>
<evidence type="ECO:0000313" key="1">
    <source>
        <dbReference type="EMBL" id="SCY94450.1"/>
    </source>
</evidence>
<dbReference type="AlphaFoldDB" id="A0A1G5K2X9"/>